<dbReference type="Proteomes" id="UP000178606">
    <property type="component" value="Unassembled WGS sequence"/>
</dbReference>
<name>A0A1F6CC12_HANXR</name>
<sequence length="172" mass="18447">MKIYLIRHADAVNVGEGGVKEAERYLTAVGRADMRRVAEKLAELGVRFDGVLTSPLVRAVQTAEIVVVATGFDGPVEVCPALEAGQWTRKAIARALADRSPSGSYALVGHNPDMERIASALLHASSGAAPFEKGAVCLVEVKGEPFQEEAGFGWALRPKDLRVVRALERLRG</sequence>
<accession>A0A1F6CC12</accession>
<gene>
    <name evidence="2" type="ORF">A3F84_18130</name>
</gene>
<dbReference type="Gene3D" id="3.40.50.1240">
    <property type="entry name" value="Phosphoglycerate mutase-like"/>
    <property type="match status" value="1"/>
</dbReference>
<evidence type="ECO:0000313" key="2">
    <source>
        <dbReference type="EMBL" id="OGG46738.1"/>
    </source>
</evidence>
<keyword evidence="1" id="KW-0378">Hydrolase</keyword>
<dbReference type="InterPro" id="IPR051021">
    <property type="entry name" value="Mito_Ser/Thr_phosphatase"/>
</dbReference>
<protein>
    <recommendedName>
        <fullName evidence="4">Phosphohistidine phosphatase SixA</fullName>
    </recommendedName>
</protein>
<dbReference type="SUPFAM" id="SSF53254">
    <property type="entry name" value="Phosphoglycerate mutase-like"/>
    <property type="match status" value="1"/>
</dbReference>
<dbReference type="GO" id="GO:0016787">
    <property type="term" value="F:hydrolase activity"/>
    <property type="evidence" value="ECO:0007669"/>
    <property type="project" value="UniProtKB-KW"/>
</dbReference>
<dbReference type="Pfam" id="PF00300">
    <property type="entry name" value="His_Phos_1"/>
    <property type="match status" value="1"/>
</dbReference>
<dbReference type="PANTHER" id="PTHR20935">
    <property type="entry name" value="PHOSPHOGLYCERATE MUTASE-RELATED"/>
    <property type="match status" value="1"/>
</dbReference>
<dbReference type="CDD" id="cd07067">
    <property type="entry name" value="HP_PGM_like"/>
    <property type="match status" value="1"/>
</dbReference>
<proteinExistence type="predicted"/>
<reference evidence="2 3" key="1">
    <citation type="journal article" date="2016" name="Nat. Commun.">
        <title>Thousands of microbial genomes shed light on interconnected biogeochemical processes in an aquifer system.</title>
        <authorList>
            <person name="Anantharaman K."/>
            <person name="Brown C.T."/>
            <person name="Hug L.A."/>
            <person name="Sharon I."/>
            <person name="Castelle C.J."/>
            <person name="Probst A.J."/>
            <person name="Thomas B.C."/>
            <person name="Singh A."/>
            <person name="Wilkins M.J."/>
            <person name="Karaoz U."/>
            <person name="Brodie E.L."/>
            <person name="Williams K.H."/>
            <person name="Hubbard S.S."/>
            <person name="Banfield J.F."/>
        </authorList>
    </citation>
    <scope>NUCLEOTIDE SEQUENCE [LARGE SCALE GENOMIC DNA]</scope>
    <source>
        <strain evidence="3">RIFCSPLOWO2_12_FULL_64_10</strain>
    </source>
</reference>
<organism evidence="2 3">
    <name type="scientific">Handelsmanbacteria sp. (strain RIFCSPLOWO2_12_FULL_64_10)</name>
    <dbReference type="NCBI Taxonomy" id="1817868"/>
    <lineage>
        <taxon>Bacteria</taxon>
        <taxon>Candidatus Handelsmaniibacteriota</taxon>
    </lineage>
</organism>
<dbReference type="EMBL" id="MFKF01000286">
    <property type="protein sequence ID" value="OGG46738.1"/>
    <property type="molecule type" value="Genomic_DNA"/>
</dbReference>
<dbReference type="InterPro" id="IPR013078">
    <property type="entry name" value="His_Pase_superF_clade-1"/>
</dbReference>
<evidence type="ECO:0008006" key="4">
    <source>
        <dbReference type="Google" id="ProtNLM"/>
    </source>
</evidence>
<evidence type="ECO:0000256" key="1">
    <source>
        <dbReference type="ARBA" id="ARBA00022801"/>
    </source>
</evidence>
<evidence type="ECO:0000313" key="3">
    <source>
        <dbReference type="Proteomes" id="UP000178606"/>
    </source>
</evidence>
<dbReference type="InterPro" id="IPR029033">
    <property type="entry name" value="His_PPase_superfam"/>
</dbReference>
<dbReference type="AlphaFoldDB" id="A0A1F6CC12"/>
<comment type="caution">
    <text evidence="2">The sequence shown here is derived from an EMBL/GenBank/DDBJ whole genome shotgun (WGS) entry which is preliminary data.</text>
</comment>